<dbReference type="Gene3D" id="2.130.10.10">
    <property type="entry name" value="YVTN repeat-like/Quinoprotein amine dehydrogenase"/>
    <property type="match status" value="1"/>
</dbReference>
<keyword evidence="4" id="KW-0677">Repeat</keyword>
<evidence type="ECO:0000313" key="9">
    <source>
        <dbReference type="EMBL" id="PNH01193.1"/>
    </source>
</evidence>
<evidence type="ECO:0000256" key="3">
    <source>
        <dbReference type="ARBA" id="ARBA00022574"/>
    </source>
</evidence>
<dbReference type="InterPro" id="IPR015943">
    <property type="entry name" value="WD40/YVTN_repeat-like_dom_sf"/>
</dbReference>
<dbReference type="GO" id="GO:0000463">
    <property type="term" value="P:maturation of LSU-rRNA from tricistronic rRNA transcript (SSU-rRNA, 5.8S rRNA, LSU-rRNA)"/>
    <property type="evidence" value="ECO:0007669"/>
    <property type="project" value="UniProtKB-UniRule"/>
</dbReference>
<dbReference type="GO" id="GO:0030687">
    <property type="term" value="C:preribosome, large subunit precursor"/>
    <property type="evidence" value="ECO:0007669"/>
    <property type="project" value="UniProtKB-UniRule"/>
</dbReference>
<evidence type="ECO:0000256" key="5">
    <source>
        <dbReference type="ARBA" id="ARBA00023242"/>
    </source>
</evidence>
<feature type="repeat" description="WD" evidence="7">
    <location>
        <begin position="383"/>
        <end position="425"/>
    </location>
</feature>
<organism evidence="9 10">
    <name type="scientific">Tetrabaena socialis</name>
    <dbReference type="NCBI Taxonomy" id="47790"/>
    <lineage>
        <taxon>Eukaryota</taxon>
        <taxon>Viridiplantae</taxon>
        <taxon>Chlorophyta</taxon>
        <taxon>core chlorophytes</taxon>
        <taxon>Chlorophyceae</taxon>
        <taxon>CS clade</taxon>
        <taxon>Chlamydomonadales</taxon>
        <taxon>Tetrabaenaceae</taxon>
        <taxon>Tetrabaena</taxon>
    </lineage>
</organism>
<accession>A0A2J7ZLP8</accession>
<dbReference type="Proteomes" id="UP000236333">
    <property type="component" value="Unassembled WGS sequence"/>
</dbReference>
<dbReference type="EMBL" id="PGGS01000982">
    <property type="protein sequence ID" value="PNH01193.1"/>
    <property type="molecule type" value="Genomic_DNA"/>
</dbReference>
<dbReference type="SMART" id="SM00320">
    <property type="entry name" value="WD40"/>
    <property type="match status" value="7"/>
</dbReference>
<comment type="function">
    <text evidence="6">Required for maturation of ribosomal RNAs and formation of the large ribosomal subunit.</text>
</comment>
<dbReference type="GO" id="GO:0005654">
    <property type="term" value="C:nucleoplasm"/>
    <property type="evidence" value="ECO:0007669"/>
    <property type="project" value="UniProtKB-SubCell"/>
</dbReference>
<dbReference type="InterPro" id="IPR028599">
    <property type="entry name" value="WDR12/Ytm1"/>
</dbReference>
<dbReference type="PROSITE" id="PS50294">
    <property type="entry name" value="WD_REPEATS_REGION"/>
    <property type="match status" value="3"/>
</dbReference>
<dbReference type="InterPro" id="IPR001680">
    <property type="entry name" value="WD40_rpt"/>
</dbReference>
<dbReference type="PROSITE" id="PS50082">
    <property type="entry name" value="WD_REPEATS_2"/>
    <property type="match status" value="4"/>
</dbReference>
<gene>
    <name evidence="9" type="ORF">TSOC_012936</name>
</gene>
<evidence type="ECO:0000256" key="2">
    <source>
        <dbReference type="ARBA" id="ARBA00022552"/>
    </source>
</evidence>
<dbReference type="PRINTS" id="PR00320">
    <property type="entry name" value="GPROTEINBRPT"/>
</dbReference>
<dbReference type="InterPro" id="IPR019775">
    <property type="entry name" value="WD40_repeat_CS"/>
</dbReference>
<dbReference type="InterPro" id="IPR012972">
    <property type="entry name" value="NLE"/>
</dbReference>
<evidence type="ECO:0000256" key="4">
    <source>
        <dbReference type="ARBA" id="ARBA00022737"/>
    </source>
</evidence>
<keyword evidence="3 7" id="KW-0853">WD repeat</keyword>
<dbReference type="GO" id="GO:0000466">
    <property type="term" value="P:maturation of 5.8S rRNA from tricistronic rRNA transcript (SSU-rRNA, 5.8S rRNA, LSU-rRNA)"/>
    <property type="evidence" value="ECO:0007669"/>
    <property type="project" value="UniProtKB-UniRule"/>
</dbReference>
<evidence type="ECO:0000259" key="8">
    <source>
        <dbReference type="Pfam" id="PF08154"/>
    </source>
</evidence>
<name>A0A2J7ZLP8_9CHLO</name>
<dbReference type="GO" id="GO:0043021">
    <property type="term" value="F:ribonucleoprotein complex binding"/>
    <property type="evidence" value="ECO:0007669"/>
    <property type="project" value="UniProtKB-UniRule"/>
</dbReference>
<feature type="repeat" description="WD" evidence="7">
    <location>
        <begin position="145"/>
        <end position="188"/>
    </location>
</feature>
<dbReference type="Pfam" id="PF00400">
    <property type="entry name" value="WD40"/>
    <property type="match status" value="6"/>
</dbReference>
<comment type="caution">
    <text evidence="9">The sequence shown here is derived from an EMBL/GenBank/DDBJ whole genome shotgun (WGS) entry which is preliminary data.</text>
</comment>
<keyword evidence="5 6" id="KW-0539">Nucleus</keyword>
<dbReference type="PANTHER" id="PTHR19855:SF11">
    <property type="entry name" value="RIBOSOME BIOGENESIS PROTEIN WDR12"/>
    <property type="match status" value="1"/>
</dbReference>
<reference evidence="9 10" key="1">
    <citation type="journal article" date="2017" name="Mol. Biol. Evol.">
        <title>The 4-celled Tetrabaena socialis nuclear genome reveals the essential components for genetic control of cell number at the origin of multicellularity in the volvocine lineage.</title>
        <authorList>
            <person name="Featherston J."/>
            <person name="Arakaki Y."/>
            <person name="Hanschen E.R."/>
            <person name="Ferris P.J."/>
            <person name="Michod R.E."/>
            <person name="Olson B.J.S.C."/>
            <person name="Nozaki H."/>
            <person name="Durand P.M."/>
        </authorList>
    </citation>
    <scope>NUCLEOTIDE SEQUENCE [LARGE SCALE GENOMIC DNA]</scope>
    <source>
        <strain evidence="9 10">NIES-571</strain>
    </source>
</reference>
<sequence>MAEETQVLVKFVTKLPISLRVPETPVAVPSTLRRYGLSQIINHLLALDPPRPFDFLVNGELVRCSLEAHLLGHNLSAESTLQLEYVPAVVPPRHKHSTPHDDWVSSVDGSRGADASGEAAGSILSGSCDGLLRLWDADLHCTSSAQAHDGGVSCVRFLPKSQGDLLLTAGKDRTVKMWKLDDSASSGRCRLLAAYRGHSDGVECVAPSPSGRRFASCGWDGRLMVWETGRAVAEAAEVAAEGGEADAGVECSKKKRKVAAATTNDHAAPAANGNDGGGSCLSISECSTELNGHLHCVSAVCWAAEEALFSSGWDHSVRRWDVEAGVAADTHSGSKTVLALASHAACPQLLAFGCTDCALRIWDSRARAGGGGGGADAVAVTTQGSHGGWVTGVAWCPSSQHHLATSSHDGSLKLWDLRARVSLASLSHHTGKVLCVGWLGGGGGGLVSGGADCQLRLYEGGAGL</sequence>
<dbReference type="Pfam" id="PF08154">
    <property type="entry name" value="NLE"/>
    <property type="match status" value="1"/>
</dbReference>
<dbReference type="OrthoDB" id="10251381at2759"/>
<proteinExistence type="inferred from homology"/>
<dbReference type="HAMAP" id="MF_03029">
    <property type="entry name" value="WDR12"/>
    <property type="match status" value="1"/>
</dbReference>
<evidence type="ECO:0000256" key="7">
    <source>
        <dbReference type="PROSITE-ProRule" id="PRU00221"/>
    </source>
</evidence>
<comment type="similarity">
    <text evidence="6">Belongs to the WD repeat WDR12/YTM1 family.</text>
</comment>
<dbReference type="AlphaFoldDB" id="A0A2J7ZLP8"/>
<evidence type="ECO:0000256" key="1">
    <source>
        <dbReference type="ARBA" id="ARBA00022517"/>
    </source>
</evidence>
<comment type="subcellular location">
    <subcellularLocation>
        <location evidence="6">Nucleus</location>
        <location evidence="6">Nucleolus</location>
    </subcellularLocation>
    <subcellularLocation>
        <location evidence="6">Nucleus</location>
        <location evidence="6">Nucleoplasm</location>
    </subcellularLocation>
</comment>
<dbReference type="PANTHER" id="PTHR19855">
    <property type="entry name" value="WD40 REPEAT PROTEIN 12, 37"/>
    <property type="match status" value="1"/>
</dbReference>
<dbReference type="PROSITE" id="PS00678">
    <property type="entry name" value="WD_REPEATS_1"/>
    <property type="match status" value="1"/>
</dbReference>
<feature type="repeat" description="WD" evidence="7">
    <location>
        <begin position="290"/>
        <end position="330"/>
    </location>
</feature>
<evidence type="ECO:0000256" key="6">
    <source>
        <dbReference type="HAMAP-Rule" id="MF_03029"/>
    </source>
</evidence>
<keyword evidence="10" id="KW-1185">Reference proteome</keyword>
<dbReference type="GO" id="GO:0005730">
    <property type="term" value="C:nucleolus"/>
    <property type="evidence" value="ECO:0007669"/>
    <property type="project" value="UniProtKB-SubCell"/>
</dbReference>
<feature type="domain" description="NLE" evidence="8">
    <location>
        <begin position="7"/>
        <end position="70"/>
    </location>
</feature>
<dbReference type="InterPro" id="IPR020472">
    <property type="entry name" value="WD40_PAC1"/>
</dbReference>
<dbReference type="InterPro" id="IPR036322">
    <property type="entry name" value="WD40_repeat_dom_sf"/>
</dbReference>
<evidence type="ECO:0000313" key="10">
    <source>
        <dbReference type="Proteomes" id="UP000236333"/>
    </source>
</evidence>
<dbReference type="SUPFAM" id="SSF50978">
    <property type="entry name" value="WD40 repeat-like"/>
    <property type="match status" value="1"/>
</dbReference>
<protein>
    <recommendedName>
        <fullName evidence="6">Ribosome biogenesis protein WDR12 homolog</fullName>
    </recommendedName>
</protein>
<feature type="repeat" description="WD" evidence="7">
    <location>
        <begin position="195"/>
        <end position="227"/>
    </location>
</feature>
<keyword evidence="1 6" id="KW-0690">Ribosome biogenesis</keyword>
<keyword evidence="2 6" id="KW-0698">rRNA processing</keyword>